<protein>
    <recommendedName>
        <fullName evidence="4">Transmembrane protein</fullName>
    </recommendedName>
</protein>
<dbReference type="InterPro" id="IPR046231">
    <property type="entry name" value="DUF6264"/>
</dbReference>
<dbReference type="EMBL" id="JACSPM010000001">
    <property type="protein sequence ID" value="MBD8022468.1"/>
    <property type="molecule type" value="Genomic_DNA"/>
</dbReference>
<keyword evidence="1" id="KW-1133">Transmembrane helix</keyword>
<evidence type="ECO:0008006" key="4">
    <source>
        <dbReference type="Google" id="ProtNLM"/>
    </source>
</evidence>
<dbReference type="Proteomes" id="UP000602532">
    <property type="component" value="Unassembled WGS sequence"/>
</dbReference>
<keyword evidence="1" id="KW-0472">Membrane</keyword>
<keyword evidence="3" id="KW-1185">Reference proteome</keyword>
<reference evidence="2 3" key="1">
    <citation type="submission" date="2020-08" db="EMBL/GenBank/DDBJ databases">
        <title>A Genomic Blueprint of the Chicken Gut Microbiome.</title>
        <authorList>
            <person name="Gilroy R."/>
            <person name="Ravi A."/>
            <person name="Getino M."/>
            <person name="Pursley I."/>
            <person name="Horton D.L."/>
            <person name="Alikhan N.-F."/>
            <person name="Baker D."/>
            <person name="Gharbi K."/>
            <person name="Hall N."/>
            <person name="Watson M."/>
            <person name="Adriaenssens E.M."/>
            <person name="Foster-Nyarko E."/>
            <person name="Jarju S."/>
            <person name="Secka A."/>
            <person name="Antonio M."/>
            <person name="Oren A."/>
            <person name="Chaudhuri R."/>
            <person name="La Ragione R.M."/>
            <person name="Hildebrand F."/>
            <person name="Pallen M.J."/>
        </authorList>
    </citation>
    <scope>NUCLEOTIDE SEQUENCE [LARGE SCALE GENOMIC DNA]</scope>
    <source>
        <strain evidence="2 3">Sa1CUA4</strain>
    </source>
</reference>
<accession>A0ABR8WZU8</accession>
<feature type="transmembrane region" description="Helical" evidence="1">
    <location>
        <begin position="66"/>
        <end position="89"/>
    </location>
</feature>
<evidence type="ECO:0000313" key="3">
    <source>
        <dbReference type="Proteomes" id="UP000602532"/>
    </source>
</evidence>
<dbReference type="Pfam" id="PF19779">
    <property type="entry name" value="DUF6264"/>
    <property type="match status" value="1"/>
</dbReference>
<organism evidence="2 3">
    <name type="scientific">Microbacterium gallinarum</name>
    <dbReference type="NCBI Taxonomy" id="2762209"/>
    <lineage>
        <taxon>Bacteria</taxon>
        <taxon>Bacillati</taxon>
        <taxon>Actinomycetota</taxon>
        <taxon>Actinomycetes</taxon>
        <taxon>Micrococcales</taxon>
        <taxon>Microbacteriaceae</taxon>
        <taxon>Microbacterium</taxon>
    </lineage>
</organism>
<feature type="transmembrane region" description="Helical" evidence="1">
    <location>
        <begin position="96"/>
        <end position="120"/>
    </location>
</feature>
<gene>
    <name evidence="2" type="ORF">H9622_02550</name>
</gene>
<evidence type="ECO:0000256" key="1">
    <source>
        <dbReference type="SAM" id="Phobius"/>
    </source>
</evidence>
<keyword evidence="1" id="KW-0812">Transmembrane</keyword>
<proteinExistence type="predicted"/>
<comment type="caution">
    <text evidence="2">The sequence shown here is derived from an EMBL/GenBank/DDBJ whole genome shotgun (WGS) entry which is preliminary data.</text>
</comment>
<dbReference type="RefSeq" id="WP_191763934.1">
    <property type="nucleotide sequence ID" value="NZ_JACSPM010000001.1"/>
</dbReference>
<name>A0ABR8WZU8_9MICO</name>
<evidence type="ECO:0000313" key="2">
    <source>
        <dbReference type="EMBL" id="MBD8022468.1"/>
    </source>
</evidence>
<sequence>MTTYPAPGPARTRRPVRVWDIVVSSILLVLLALLAAMMSFFGFFLAMASDSCGARDCSSELIGAGLITAVALPWVILLAAAIVTILLLVFRKLAFWVPLAAAPLVVASWFLGAFIAAAGVPTG</sequence>
<feature type="transmembrane region" description="Helical" evidence="1">
    <location>
        <begin position="21"/>
        <end position="46"/>
    </location>
</feature>